<keyword evidence="1 3" id="KW-0430">Lectin</keyword>
<dbReference type="Pfam" id="PF00139">
    <property type="entry name" value="Lectin_legB"/>
    <property type="match status" value="1"/>
</dbReference>
<keyword evidence="3" id="KW-0675">Receptor</keyword>
<evidence type="ECO:0000313" key="3">
    <source>
        <dbReference type="EMBL" id="GFA57538.1"/>
    </source>
</evidence>
<protein>
    <submittedName>
        <fullName evidence="3">L-type lectin-domain containing receptor kinase VIII.2-like</fullName>
    </submittedName>
</protein>
<proteinExistence type="predicted"/>
<evidence type="ECO:0000259" key="2">
    <source>
        <dbReference type="Pfam" id="PF00139"/>
    </source>
</evidence>
<dbReference type="GO" id="GO:0030246">
    <property type="term" value="F:carbohydrate binding"/>
    <property type="evidence" value="ECO:0007669"/>
    <property type="project" value="UniProtKB-KW"/>
</dbReference>
<dbReference type="InterPro" id="IPR013320">
    <property type="entry name" value="ConA-like_dom_sf"/>
</dbReference>
<dbReference type="EMBL" id="BKCJ010448348">
    <property type="protein sequence ID" value="GFA57538.1"/>
    <property type="molecule type" value="Genomic_DNA"/>
</dbReference>
<keyword evidence="3" id="KW-0418">Kinase</keyword>
<feature type="domain" description="Legume lectin" evidence="2">
    <location>
        <begin position="8"/>
        <end position="80"/>
    </location>
</feature>
<feature type="non-terminal residue" evidence="3">
    <location>
        <position position="120"/>
    </location>
</feature>
<dbReference type="Gene3D" id="2.60.120.200">
    <property type="match status" value="1"/>
</dbReference>
<accession>A0A699JTY7</accession>
<name>A0A699JTY7_TANCI</name>
<dbReference type="SUPFAM" id="SSF49899">
    <property type="entry name" value="Concanavalin A-like lectins/glucanases"/>
    <property type="match status" value="1"/>
</dbReference>
<dbReference type="InterPro" id="IPR001220">
    <property type="entry name" value="Legume_lectin_dom"/>
</dbReference>
<dbReference type="GO" id="GO:0016301">
    <property type="term" value="F:kinase activity"/>
    <property type="evidence" value="ECO:0007669"/>
    <property type="project" value="UniProtKB-KW"/>
</dbReference>
<reference evidence="3" key="1">
    <citation type="journal article" date="2019" name="Sci. Rep.">
        <title>Draft genome of Tanacetum cinerariifolium, the natural source of mosquito coil.</title>
        <authorList>
            <person name="Yamashiro T."/>
            <person name="Shiraishi A."/>
            <person name="Satake H."/>
            <person name="Nakayama K."/>
        </authorList>
    </citation>
    <scope>NUCLEOTIDE SEQUENCE</scope>
</reference>
<evidence type="ECO:0000256" key="1">
    <source>
        <dbReference type="ARBA" id="ARBA00022734"/>
    </source>
</evidence>
<comment type="caution">
    <text evidence="3">The sequence shown here is derived from an EMBL/GenBank/DDBJ whole genome shotgun (WGS) entry which is preliminary data.</text>
</comment>
<sequence>MPQNPSLFTLYGDAKLINGTSSLHLTSATKTAFGFGSVIYKKPIKIYAGTPKKLVSFSTYFTFHLSYGNTLAFGMFPASNGSFGVMGRKKFSLLSFVEFEEHVGGFMSVKVMKNMSSVNL</sequence>
<organism evidence="3">
    <name type="scientific">Tanacetum cinerariifolium</name>
    <name type="common">Dalmatian daisy</name>
    <name type="synonym">Chrysanthemum cinerariifolium</name>
    <dbReference type="NCBI Taxonomy" id="118510"/>
    <lineage>
        <taxon>Eukaryota</taxon>
        <taxon>Viridiplantae</taxon>
        <taxon>Streptophyta</taxon>
        <taxon>Embryophyta</taxon>
        <taxon>Tracheophyta</taxon>
        <taxon>Spermatophyta</taxon>
        <taxon>Magnoliopsida</taxon>
        <taxon>eudicotyledons</taxon>
        <taxon>Gunneridae</taxon>
        <taxon>Pentapetalae</taxon>
        <taxon>asterids</taxon>
        <taxon>campanulids</taxon>
        <taxon>Asterales</taxon>
        <taxon>Asteraceae</taxon>
        <taxon>Asteroideae</taxon>
        <taxon>Anthemideae</taxon>
        <taxon>Anthemidinae</taxon>
        <taxon>Tanacetum</taxon>
    </lineage>
</organism>
<dbReference type="AlphaFoldDB" id="A0A699JTY7"/>
<gene>
    <name evidence="3" type="ORF">Tci_629510</name>
</gene>
<keyword evidence="3" id="KW-0808">Transferase</keyword>